<gene>
    <name evidence="3" type="ORF">CUNI_LOCUS17436</name>
</gene>
<dbReference type="GO" id="GO:0005319">
    <property type="term" value="F:lipid transporter activity"/>
    <property type="evidence" value="ECO:0007669"/>
    <property type="project" value="TreeGrafter"/>
</dbReference>
<protein>
    <recommendedName>
        <fullName evidence="2">MD-2-related lipid-recognition domain-containing protein</fullName>
    </recommendedName>
</protein>
<dbReference type="GO" id="GO:0008047">
    <property type="term" value="F:enzyme activator activity"/>
    <property type="evidence" value="ECO:0007669"/>
    <property type="project" value="InterPro"/>
</dbReference>
<feature type="domain" description="MD-2-related lipid-recognition" evidence="2">
    <location>
        <begin position="15"/>
        <end position="162"/>
    </location>
</feature>
<evidence type="ECO:0000313" key="3">
    <source>
        <dbReference type="EMBL" id="CAG5131878.1"/>
    </source>
</evidence>
<comment type="caution">
    <text evidence="3">The sequence shown here is derived from an EMBL/GenBank/DDBJ whole genome shotgun (WGS) entry which is preliminary data.</text>
</comment>
<proteinExistence type="predicted"/>
<keyword evidence="1" id="KW-0732">Signal</keyword>
<dbReference type="Proteomes" id="UP000678393">
    <property type="component" value="Unassembled WGS sequence"/>
</dbReference>
<dbReference type="AlphaFoldDB" id="A0A8S3ZV10"/>
<dbReference type="SUPFAM" id="SSF63707">
    <property type="entry name" value="Ganglioside M2 (gm2) activator"/>
    <property type="match status" value="1"/>
</dbReference>
<evidence type="ECO:0000256" key="1">
    <source>
        <dbReference type="ARBA" id="ARBA00022729"/>
    </source>
</evidence>
<name>A0A8S3ZV10_9EUPU</name>
<dbReference type="OrthoDB" id="6409159at2759"/>
<sequence>TVQATPKVKDVGFSWKSCGPADQLVEIRNLTISPSPLFFPGPLTFGFDILFHDSIPEDARVSSDMLLEYSGRTGTWVKIPCIGQLGSCTYEDVCSMSQAIVCPDELKKRGIPCTCPIAKGEYVLPSFEVDVLASVFLSGDYRAQVTFKDSTKGQIACYNVTFTVG</sequence>
<dbReference type="Gene3D" id="2.70.220.10">
    <property type="entry name" value="Ganglioside GM2 activator"/>
    <property type="match status" value="1"/>
</dbReference>
<dbReference type="InterPro" id="IPR028996">
    <property type="entry name" value="GM2-AP"/>
</dbReference>
<keyword evidence="4" id="KW-1185">Reference proteome</keyword>
<dbReference type="InterPro" id="IPR036846">
    <property type="entry name" value="GM2-AP_sf"/>
</dbReference>
<evidence type="ECO:0000313" key="4">
    <source>
        <dbReference type="Proteomes" id="UP000678393"/>
    </source>
</evidence>
<dbReference type="GO" id="GO:0009898">
    <property type="term" value="C:cytoplasmic side of plasma membrane"/>
    <property type="evidence" value="ECO:0007669"/>
    <property type="project" value="TreeGrafter"/>
</dbReference>
<dbReference type="GO" id="GO:0006689">
    <property type="term" value="P:ganglioside catabolic process"/>
    <property type="evidence" value="ECO:0007669"/>
    <property type="project" value="InterPro"/>
</dbReference>
<evidence type="ECO:0000259" key="2">
    <source>
        <dbReference type="SMART" id="SM00737"/>
    </source>
</evidence>
<dbReference type="PANTHER" id="PTHR17357">
    <property type="entry name" value="GM2 GANGLIOSIDE ACTIVATOR PROTEIN"/>
    <property type="match status" value="1"/>
</dbReference>
<dbReference type="Pfam" id="PF02221">
    <property type="entry name" value="E1_DerP2_DerF2"/>
    <property type="match status" value="1"/>
</dbReference>
<dbReference type="SMART" id="SM00737">
    <property type="entry name" value="ML"/>
    <property type="match status" value="1"/>
</dbReference>
<dbReference type="PANTHER" id="PTHR17357:SF0">
    <property type="entry name" value="GANGLIOSIDE GM2 ACTIVATOR"/>
    <property type="match status" value="1"/>
</dbReference>
<dbReference type="EMBL" id="CAJHNH020004902">
    <property type="protein sequence ID" value="CAG5131878.1"/>
    <property type="molecule type" value="Genomic_DNA"/>
</dbReference>
<dbReference type="InterPro" id="IPR003172">
    <property type="entry name" value="ML_dom"/>
</dbReference>
<reference evidence="3" key="1">
    <citation type="submission" date="2021-04" db="EMBL/GenBank/DDBJ databases">
        <authorList>
            <consortium name="Molecular Ecology Group"/>
        </authorList>
    </citation>
    <scope>NUCLEOTIDE SEQUENCE</scope>
</reference>
<accession>A0A8S3ZV10</accession>
<organism evidence="3 4">
    <name type="scientific">Candidula unifasciata</name>
    <dbReference type="NCBI Taxonomy" id="100452"/>
    <lineage>
        <taxon>Eukaryota</taxon>
        <taxon>Metazoa</taxon>
        <taxon>Spiralia</taxon>
        <taxon>Lophotrochozoa</taxon>
        <taxon>Mollusca</taxon>
        <taxon>Gastropoda</taxon>
        <taxon>Heterobranchia</taxon>
        <taxon>Euthyneura</taxon>
        <taxon>Panpulmonata</taxon>
        <taxon>Eupulmonata</taxon>
        <taxon>Stylommatophora</taxon>
        <taxon>Helicina</taxon>
        <taxon>Helicoidea</taxon>
        <taxon>Geomitridae</taxon>
        <taxon>Candidula</taxon>
    </lineage>
</organism>
<feature type="non-terminal residue" evidence="3">
    <location>
        <position position="1"/>
    </location>
</feature>